<name>A0A218UYF3_9PASE</name>
<sequence length="96" mass="10797">MTIYGVKENGDFTGKYLTVVSDSPLKIKESHYRGPSTTQPVTCHIGHAPLHLLSCLHRHHRCFHGTVLCGKEPKSFEDHLAAEAICREMQRQLEAT</sequence>
<evidence type="ECO:0000313" key="2">
    <source>
        <dbReference type="Proteomes" id="UP000197619"/>
    </source>
</evidence>
<organism evidence="1 2">
    <name type="scientific">Lonchura striata</name>
    <name type="common">white-rumped munia</name>
    <dbReference type="NCBI Taxonomy" id="40157"/>
    <lineage>
        <taxon>Eukaryota</taxon>
        <taxon>Metazoa</taxon>
        <taxon>Chordata</taxon>
        <taxon>Craniata</taxon>
        <taxon>Vertebrata</taxon>
        <taxon>Euteleostomi</taxon>
        <taxon>Archelosauria</taxon>
        <taxon>Archosauria</taxon>
        <taxon>Dinosauria</taxon>
        <taxon>Saurischia</taxon>
        <taxon>Theropoda</taxon>
        <taxon>Coelurosauria</taxon>
        <taxon>Aves</taxon>
        <taxon>Neognathae</taxon>
        <taxon>Neoaves</taxon>
        <taxon>Telluraves</taxon>
        <taxon>Australaves</taxon>
        <taxon>Passeriformes</taxon>
        <taxon>Passeroidea</taxon>
        <taxon>Estrildidae</taxon>
        <taxon>Estrildinae</taxon>
        <taxon>Lonchura</taxon>
    </lineage>
</organism>
<feature type="non-terminal residue" evidence="1">
    <location>
        <position position="96"/>
    </location>
</feature>
<accession>A0A218UYF3</accession>
<keyword evidence="2" id="KW-1185">Reference proteome</keyword>
<comment type="caution">
    <text evidence="1">The sequence shown here is derived from an EMBL/GenBank/DDBJ whole genome shotgun (WGS) entry which is preliminary data.</text>
</comment>
<dbReference type="Proteomes" id="UP000197619">
    <property type="component" value="Unassembled WGS sequence"/>
</dbReference>
<dbReference type="EMBL" id="MUZQ01000092">
    <property type="protein sequence ID" value="OWK58729.1"/>
    <property type="molecule type" value="Genomic_DNA"/>
</dbReference>
<protein>
    <submittedName>
        <fullName evidence="1">Uncharacterized protein</fullName>
    </submittedName>
</protein>
<gene>
    <name evidence="1" type="ORF">RLOC_00015123</name>
</gene>
<dbReference type="AlphaFoldDB" id="A0A218UYF3"/>
<evidence type="ECO:0000313" key="1">
    <source>
        <dbReference type="EMBL" id="OWK58729.1"/>
    </source>
</evidence>
<reference evidence="1" key="1">
    <citation type="submission" date="2017-05" db="EMBL/GenBank/DDBJ databases">
        <title>Genome of assembly of the Bengalese finch, Lonchura striata domestica.</title>
        <authorList>
            <person name="Colquitt B.M."/>
            <person name="Brainard M.S."/>
        </authorList>
    </citation>
    <scope>NUCLEOTIDE SEQUENCE [LARGE SCALE GENOMIC DNA]</scope>
    <source>
        <strain evidence="1">White83orange57</strain>
    </source>
</reference>
<proteinExistence type="predicted"/>